<accession>A0A9P0VQ73</accession>
<dbReference type="AlphaFoldDB" id="A0A9P0VQ73"/>
<evidence type="ECO:0000313" key="6">
    <source>
        <dbReference type="Proteomes" id="UP001152888"/>
    </source>
</evidence>
<dbReference type="Gene3D" id="1.20.1250.20">
    <property type="entry name" value="MFS general substrate transporter like domains"/>
    <property type="match status" value="1"/>
</dbReference>
<evidence type="ECO:0000256" key="3">
    <source>
        <dbReference type="ARBA" id="ARBA00022989"/>
    </source>
</evidence>
<keyword evidence="4" id="KW-0472">Membrane</keyword>
<comment type="caution">
    <text evidence="5">The sequence shown here is derived from an EMBL/GenBank/DDBJ whole genome shotgun (WGS) entry which is preliminary data.</text>
</comment>
<dbReference type="InterPro" id="IPR005828">
    <property type="entry name" value="MFS_sugar_transport-like"/>
</dbReference>
<reference evidence="5" key="1">
    <citation type="submission" date="2022-03" db="EMBL/GenBank/DDBJ databases">
        <authorList>
            <person name="Sayadi A."/>
        </authorList>
    </citation>
    <scope>NUCLEOTIDE SEQUENCE</scope>
</reference>
<gene>
    <name evidence="5" type="ORF">ACAOBT_LOCUS35774</name>
</gene>
<organism evidence="5 6">
    <name type="scientific">Acanthoscelides obtectus</name>
    <name type="common">Bean weevil</name>
    <name type="synonym">Bruchus obtectus</name>
    <dbReference type="NCBI Taxonomy" id="200917"/>
    <lineage>
        <taxon>Eukaryota</taxon>
        <taxon>Metazoa</taxon>
        <taxon>Ecdysozoa</taxon>
        <taxon>Arthropoda</taxon>
        <taxon>Hexapoda</taxon>
        <taxon>Insecta</taxon>
        <taxon>Pterygota</taxon>
        <taxon>Neoptera</taxon>
        <taxon>Endopterygota</taxon>
        <taxon>Coleoptera</taxon>
        <taxon>Polyphaga</taxon>
        <taxon>Cucujiformia</taxon>
        <taxon>Chrysomeloidea</taxon>
        <taxon>Chrysomelidae</taxon>
        <taxon>Bruchinae</taxon>
        <taxon>Bruchini</taxon>
        <taxon>Acanthoscelides</taxon>
    </lineage>
</organism>
<dbReference type="Pfam" id="PF00083">
    <property type="entry name" value="Sugar_tr"/>
    <property type="match status" value="1"/>
</dbReference>
<evidence type="ECO:0000256" key="1">
    <source>
        <dbReference type="ARBA" id="ARBA00004370"/>
    </source>
</evidence>
<dbReference type="InterPro" id="IPR050549">
    <property type="entry name" value="MFS_Trehalose_Transporter"/>
</dbReference>
<dbReference type="OrthoDB" id="6749301at2759"/>
<sequence length="92" mass="10223">MTSEVNCRRYKLPSIKKADGRLQSGHQNESSKKATVICFTLMVYQQFCGINAVTFYTQEIFLAAGSDLEPHWCVIILGIVQVCGNIVCLVGH</sequence>
<dbReference type="GO" id="GO:0022857">
    <property type="term" value="F:transmembrane transporter activity"/>
    <property type="evidence" value="ECO:0007669"/>
    <property type="project" value="InterPro"/>
</dbReference>
<dbReference type="PANTHER" id="PTHR48021:SF1">
    <property type="entry name" value="GH07001P-RELATED"/>
    <property type="match status" value="1"/>
</dbReference>
<keyword evidence="3" id="KW-1133">Transmembrane helix</keyword>
<proteinExistence type="predicted"/>
<comment type="subcellular location">
    <subcellularLocation>
        <location evidence="1">Membrane</location>
    </subcellularLocation>
</comment>
<keyword evidence="2" id="KW-0812">Transmembrane</keyword>
<name>A0A9P0VQ73_ACAOB</name>
<dbReference type="Proteomes" id="UP001152888">
    <property type="component" value="Unassembled WGS sequence"/>
</dbReference>
<dbReference type="EMBL" id="CAKOFQ010009104">
    <property type="protein sequence ID" value="CAH2017062.1"/>
    <property type="molecule type" value="Genomic_DNA"/>
</dbReference>
<protein>
    <submittedName>
        <fullName evidence="5">Uncharacterized protein</fullName>
    </submittedName>
</protein>
<dbReference type="InterPro" id="IPR036259">
    <property type="entry name" value="MFS_trans_sf"/>
</dbReference>
<evidence type="ECO:0000256" key="4">
    <source>
        <dbReference type="ARBA" id="ARBA00023136"/>
    </source>
</evidence>
<evidence type="ECO:0000313" key="5">
    <source>
        <dbReference type="EMBL" id="CAH2017062.1"/>
    </source>
</evidence>
<dbReference type="GO" id="GO:0016020">
    <property type="term" value="C:membrane"/>
    <property type="evidence" value="ECO:0007669"/>
    <property type="project" value="UniProtKB-SubCell"/>
</dbReference>
<dbReference type="PANTHER" id="PTHR48021">
    <property type="match status" value="1"/>
</dbReference>
<keyword evidence="6" id="KW-1185">Reference proteome</keyword>
<evidence type="ECO:0000256" key="2">
    <source>
        <dbReference type="ARBA" id="ARBA00022692"/>
    </source>
</evidence>